<dbReference type="CAZy" id="GT26">
    <property type="family name" value="Glycosyltransferase Family 26"/>
</dbReference>
<dbReference type="Proteomes" id="UP000000268">
    <property type="component" value="Plasmid pREB1"/>
</dbReference>
<dbReference type="HOGENOM" id="CLU_063203_2_0_3"/>
<organism evidence="4 5">
    <name type="scientific">Acaryochloris marina (strain MBIC 11017)</name>
    <dbReference type="NCBI Taxonomy" id="329726"/>
    <lineage>
        <taxon>Bacteria</taxon>
        <taxon>Bacillati</taxon>
        <taxon>Cyanobacteriota</taxon>
        <taxon>Cyanophyceae</taxon>
        <taxon>Acaryochloridales</taxon>
        <taxon>Acaryochloridaceae</taxon>
        <taxon>Acaryochloris</taxon>
    </lineage>
</organism>
<dbReference type="GO" id="GO:0016758">
    <property type="term" value="F:hexosyltransferase activity"/>
    <property type="evidence" value="ECO:0007669"/>
    <property type="project" value="TreeGrafter"/>
</dbReference>
<keyword evidence="5" id="KW-1185">Reference proteome</keyword>
<evidence type="ECO:0000256" key="1">
    <source>
        <dbReference type="ARBA" id="ARBA00022676"/>
    </source>
</evidence>
<keyword evidence="4" id="KW-0614">Plasmid</keyword>
<evidence type="ECO:0000313" key="4">
    <source>
        <dbReference type="EMBL" id="ABW31566.1"/>
    </source>
</evidence>
<dbReference type="CDD" id="cd06533">
    <property type="entry name" value="Glyco_transf_WecG_TagA"/>
    <property type="match status" value="1"/>
</dbReference>
<evidence type="ECO:0000256" key="3">
    <source>
        <dbReference type="SAM" id="Phobius"/>
    </source>
</evidence>
<keyword evidence="1" id="KW-0328">Glycosyltransferase</keyword>
<protein>
    <submittedName>
        <fullName evidence="4">Glycosyl transferase, WecB/TagA/CpsF family, putative</fullName>
    </submittedName>
</protein>
<geneLocation type="plasmid" evidence="4 5">
    <name>pREB1</name>
</geneLocation>
<keyword evidence="3" id="KW-0472">Membrane</keyword>
<keyword evidence="3" id="KW-0812">Transmembrane</keyword>
<feature type="transmembrane region" description="Helical" evidence="3">
    <location>
        <begin position="54"/>
        <end position="75"/>
    </location>
</feature>
<dbReference type="PANTHER" id="PTHR34136">
    <property type="match status" value="1"/>
</dbReference>
<reference evidence="4 5" key="1">
    <citation type="journal article" date="2008" name="Proc. Natl. Acad. Sci. U.S.A.">
        <title>Niche adaptation and genome expansion in the chlorophyll d-producing cyanobacterium Acaryochloris marina.</title>
        <authorList>
            <person name="Swingley W.D."/>
            <person name="Chen M."/>
            <person name="Cheung P.C."/>
            <person name="Conrad A.L."/>
            <person name="Dejesa L.C."/>
            <person name="Hao J."/>
            <person name="Honchak B.M."/>
            <person name="Karbach L.E."/>
            <person name="Kurdoglu A."/>
            <person name="Lahiri S."/>
            <person name="Mastrian S.D."/>
            <person name="Miyashita H."/>
            <person name="Page L."/>
            <person name="Ramakrishna P."/>
            <person name="Satoh S."/>
            <person name="Sattley W.M."/>
            <person name="Shimada Y."/>
            <person name="Taylor H.L."/>
            <person name="Tomo T."/>
            <person name="Tsuchiya T."/>
            <person name="Wang Z.T."/>
            <person name="Raymond J."/>
            <person name="Mimuro M."/>
            <person name="Blankenship R.E."/>
            <person name="Touchman J.W."/>
        </authorList>
    </citation>
    <scope>NUCLEOTIDE SEQUENCE [LARGE SCALE GENOMIC DNA]</scope>
    <source>
        <strain evidence="5">MBIC 11017</strain>
        <plasmid evidence="5">Plasmid pREB1</plasmid>
    </source>
</reference>
<dbReference type="PANTHER" id="PTHR34136:SF1">
    <property type="entry name" value="UDP-N-ACETYL-D-MANNOSAMINURONIC ACID TRANSFERASE"/>
    <property type="match status" value="1"/>
</dbReference>
<keyword evidence="2 4" id="KW-0808">Transferase</keyword>
<dbReference type="KEGG" id="amr:AM1_A0057"/>
<gene>
    <name evidence="4" type="ordered locus">AM1_A0057</name>
</gene>
<dbReference type="Pfam" id="PF03808">
    <property type="entry name" value="Glyco_tran_WecG"/>
    <property type="match status" value="1"/>
</dbReference>
<evidence type="ECO:0000313" key="5">
    <source>
        <dbReference type="Proteomes" id="UP000000268"/>
    </source>
</evidence>
<dbReference type="AlphaFoldDB" id="A8ZK66"/>
<sequence length="299" mass="34092">MLIALLVESVTAFIPSSQVAFLPTFYLKESMEMLAKDPNSELFSTDMEPLRIDVIGSLITAAPIDVLVNVILVWAKQHKSKMVCIANTHMLVDAHQKPSFGEVLNDSDIVTPNAMPLVWLLKRMGVKTQEIVTSLNLMQCLCQKASQQKVSIFFLGSQCLILQKMRHRLAQDFPELLIAGMEPLPIRPLTLDQRQKLIQRIKHSGAGLVMIAYSSPKQEYWMAEHKNQIEAVMIGVGGAFPAYAGLNSSVPTWMKEIGFEWIYRFFQEPTKFWKKHVKTTSIFIHLALNQIWNRYFELR</sequence>
<dbReference type="InterPro" id="IPR004629">
    <property type="entry name" value="WecG_TagA_CpsF"/>
</dbReference>
<evidence type="ECO:0000256" key="2">
    <source>
        <dbReference type="ARBA" id="ARBA00022679"/>
    </source>
</evidence>
<dbReference type="EMBL" id="CP000838">
    <property type="protein sequence ID" value="ABW31566.1"/>
    <property type="molecule type" value="Genomic_DNA"/>
</dbReference>
<dbReference type="RefSeq" id="WP_012166568.1">
    <property type="nucleotide sequence ID" value="NC_009926.1"/>
</dbReference>
<keyword evidence="3" id="KW-1133">Transmembrane helix</keyword>
<accession>A8ZK66</accession>
<dbReference type="NCBIfam" id="TIGR00696">
    <property type="entry name" value="wecG_tagA_cpsF"/>
    <property type="match status" value="1"/>
</dbReference>
<name>A8ZK66_ACAM1</name>
<proteinExistence type="predicted"/>